<dbReference type="GO" id="GO:0005634">
    <property type="term" value="C:nucleus"/>
    <property type="evidence" value="ECO:0007669"/>
    <property type="project" value="TreeGrafter"/>
</dbReference>
<dbReference type="VEuPathDB" id="FungiDB:RhiirFUN_002938"/>
<dbReference type="InterPro" id="IPR050863">
    <property type="entry name" value="CenT-Element_Derived"/>
</dbReference>
<dbReference type="AlphaFoldDB" id="A0A916E910"/>
<keyword evidence="1" id="KW-0238">DNA-binding</keyword>
<evidence type="ECO:0000256" key="2">
    <source>
        <dbReference type="ARBA" id="ARBA00023242"/>
    </source>
</evidence>
<dbReference type="OrthoDB" id="9909311at2759"/>
<feature type="domain" description="HTH CENPB-type" evidence="3">
    <location>
        <begin position="63"/>
        <end position="134"/>
    </location>
</feature>
<evidence type="ECO:0000313" key="5">
    <source>
        <dbReference type="Proteomes" id="UP000684084"/>
    </source>
</evidence>
<gene>
    <name evidence="4" type="ORF">CHRIB12_LOCUS13344</name>
</gene>
<name>A0A916E910_9GLOM</name>
<dbReference type="InterPro" id="IPR007889">
    <property type="entry name" value="HTH_Psq"/>
</dbReference>
<dbReference type="PANTHER" id="PTHR19303:SF73">
    <property type="entry name" value="PROTEIN PDC2"/>
    <property type="match status" value="1"/>
</dbReference>
<evidence type="ECO:0000313" key="4">
    <source>
        <dbReference type="EMBL" id="CAB5372006.1"/>
    </source>
</evidence>
<comment type="caution">
    <text evidence="4">The sequence shown here is derived from an EMBL/GenBank/DDBJ whole genome shotgun (WGS) entry which is preliminary data.</text>
</comment>
<protein>
    <recommendedName>
        <fullName evidence="3">HTH CENPB-type domain-containing protein</fullName>
    </recommendedName>
</protein>
<accession>A0A916E910</accession>
<dbReference type="VEuPathDB" id="FungiDB:RhiirFUN_000423"/>
<evidence type="ECO:0000259" key="3">
    <source>
        <dbReference type="PROSITE" id="PS51253"/>
    </source>
</evidence>
<proteinExistence type="predicted"/>
<dbReference type="Pfam" id="PF03221">
    <property type="entry name" value="HTH_Tnp_Tc5"/>
    <property type="match status" value="1"/>
</dbReference>
<keyword evidence="2" id="KW-0539">Nucleus</keyword>
<organism evidence="4 5">
    <name type="scientific">Rhizophagus irregularis</name>
    <dbReference type="NCBI Taxonomy" id="588596"/>
    <lineage>
        <taxon>Eukaryota</taxon>
        <taxon>Fungi</taxon>
        <taxon>Fungi incertae sedis</taxon>
        <taxon>Mucoromycota</taxon>
        <taxon>Glomeromycotina</taxon>
        <taxon>Glomeromycetes</taxon>
        <taxon>Glomerales</taxon>
        <taxon>Glomeraceae</taxon>
        <taxon>Rhizophagus</taxon>
    </lineage>
</organism>
<dbReference type="PANTHER" id="PTHR19303">
    <property type="entry name" value="TRANSPOSON"/>
    <property type="match status" value="1"/>
</dbReference>
<dbReference type="EMBL" id="CAGKOT010000030">
    <property type="protein sequence ID" value="CAB5372006.1"/>
    <property type="molecule type" value="Genomic_DNA"/>
</dbReference>
<reference evidence="4" key="1">
    <citation type="submission" date="2020-05" db="EMBL/GenBank/DDBJ databases">
        <authorList>
            <person name="Rincon C."/>
            <person name="Sanders R I."/>
            <person name="Robbins C."/>
            <person name="Chaturvedi A."/>
        </authorList>
    </citation>
    <scope>NUCLEOTIDE SEQUENCE</scope>
    <source>
        <strain evidence="4">CHB12</strain>
    </source>
</reference>
<evidence type="ECO:0000256" key="1">
    <source>
        <dbReference type="ARBA" id="ARBA00023125"/>
    </source>
</evidence>
<dbReference type="GO" id="GO:0003677">
    <property type="term" value="F:DNA binding"/>
    <property type="evidence" value="ECO:0007669"/>
    <property type="project" value="UniProtKB-KW"/>
</dbReference>
<dbReference type="InterPro" id="IPR006600">
    <property type="entry name" value="HTH_CenpB_DNA-bd_dom"/>
</dbReference>
<dbReference type="PROSITE" id="PS51253">
    <property type="entry name" value="HTH_CENPB"/>
    <property type="match status" value="1"/>
</dbReference>
<dbReference type="Pfam" id="PF04218">
    <property type="entry name" value="CENP-B_N"/>
    <property type="match status" value="1"/>
</dbReference>
<dbReference type="Proteomes" id="UP000684084">
    <property type="component" value="Unassembled WGS sequence"/>
</dbReference>
<dbReference type="SMART" id="SM00674">
    <property type="entry name" value="CENPB"/>
    <property type="match status" value="1"/>
</dbReference>
<sequence length="383" mass="44289">MSTKRKRVNLSAGQKCEICEMKERDPRIQNVELAQKYNVGKSTITDILKESERWLTITESQENVKKFHGPKWPQLEDALGLWVDNALNTKQDIDGNILKMKASYFAEQFSIEDFHHSEGWLGGFKKRHGLRQFKKQSEAESAPFAESIERDRLALQQFLTTYNPEDIWNGDETGLFWKMEPSRVLARNSLSGHKKEKSRVTIFCATNATVDNAPDGIVEELADYTIYNALQNAAEAWSMVTSQTISNCWKKTVLIEINELEVLISQFPKSDLNAYEYLHIEDEIPEGGLTDHEIVDTIQNANREEENVVDEIELTHIIEKISPTEVEKAIDKTIRFLYEQGPEFGEVNEELKILRRLHKKVKVLIVKNLKQVDLHYFRYDNVI</sequence>